<dbReference type="AlphaFoldDB" id="A0AAU7XAN9"/>
<name>A0AAU7XAN9_9HYPH</name>
<feature type="domain" description="NAD(P)-binding" evidence="1">
    <location>
        <begin position="14"/>
        <end position="161"/>
    </location>
</feature>
<reference evidence="2" key="1">
    <citation type="submission" date="2024-06" db="EMBL/GenBank/DDBJ databases">
        <title>Methylostella associata gen. nov., sp. nov., a novel Ancalomicrobiaceae-affiliated facultatively methylotrophic bacteria that feed on methanotrophs of the genus Methylococcus.</title>
        <authorList>
            <person name="Saltykova V."/>
            <person name="Danilova O.V."/>
            <person name="Oshkin I.Y."/>
            <person name="Belova S.E."/>
            <person name="Pimenov N.V."/>
            <person name="Dedysh S.N."/>
        </authorList>
    </citation>
    <scope>NUCLEOTIDE SEQUENCE</scope>
    <source>
        <strain evidence="2">S20</strain>
    </source>
</reference>
<dbReference type="RefSeq" id="WP_407049137.1">
    <property type="nucleotide sequence ID" value="NZ_CP158568.1"/>
</dbReference>
<dbReference type="KEGG" id="mflg:ABS361_18615"/>
<accession>A0AAU7XAN9</accession>
<sequence length="324" mass="34653">MPAPLNGKLVTVFGGSGFVGRYVVRALAARGYRVRAACRRPDLAGQLQPYGVVGQIMPVQANLRPKYRWSVERAVEGADAVVNCVGILAESGRQTFDQVQARGAAVVAEAAKAAGVERFVQVSAIGADPASASVYARTKAAGEAAVLAAYPDATIVRPSVMFGQDDDFFNKFADLARMLPVLPLIGGGHTKFQPAYVVDVAEVIARAVDGTIAAGIYELGGPEVKTFRECLELVLAQTHRSRPFVEIPFGIARLQAKLLQMLPGKLLTEDQVELLKHDNVVSAEATASGRTLEGIGIRPATLEAILPSYLWRFRPAGQFDRKPA</sequence>
<dbReference type="CDD" id="cd05271">
    <property type="entry name" value="NDUFA9_like_SDR_a"/>
    <property type="match status" value="1"/>
</dbReference>
<dbReference type="EMBL" id="CP158568">
    <property type="protein sequence ID" value="XBY44041.1"/>
    <property type="molecule type" value="Genomic_DNA"/>
</dbReference>
<dbReference type="InterPro" id="IPR016040">
    <property type="entry name" value="NAD(P)-bd_dom"/>
</dbReference>
<evidence type="ECO:0000313" key="2">
    <source>
        <dbReference type="EMBL" id="XBY44041.1"/>
    </source>
</evidence>
<dbReference type="PANTHER" id="PTHR12126:SF11">
    <property type="entry name" value="NADH DEHYDROGENASE [UBIQUINONE] 1 ALPHA SUBCOMPLEX SUBUNIT 9, MITOCHONDRIAL"/>
    <property type="match status" value="1"/>
</dbReference>
<evidence type="ECO:0000259" key="1">
    <source>
        <dbReference type="Pfam" id="PF13460"/>
    </source>
</evidence>
<gene>
    <name evidence="2" type="ORF">ABS361_18615</name>
</gene>
<protein>
    <submittedName>
        <fullName evidence="2">Complex I NDUFA9 subunit family protein</fullName>
    </submittedName>
</protein>
<dbReference type="Gene3D" id="3.40.50.720">
    <property type="entry name" value="NAD(P)-binding Rossmann-like Domain"/>
    <property type="match status" value="1"/>
</dbReference>
<dbReference type="GO" id="GO:0044877">
    <property type="term" value="F:protein-containing complex binding"/>
    <property type="evidence" value="ECO:0007669"/>
    <property type="project" value="TreeGrafter"/>
</dbReference>
<dbReference type="FunFam" id="3.40.50.720:FF:000702">
    <property type="entry name" value="NADH dehydrogenase (Ubiquinone)"/>
    <property type="match status" value="1"/>
</dbReference>
<proteinExistence type="predicted"/>
<dbReference type="Pfam" id="PF13460">
    <property type="entry name" value="NAD_binding_10"/>
    <property type="match status" value="1"/>
</dbReference>
<dbReference type="PANTHER" id="PTHR12126">
    <property type="entry name" value="NADH-UBIQUINONE OXIDOREDUCTASE 39 KDA SUBUNIT-RELATED"/>
    <property type="match status" value="1"/>
</dbReference>
<dbReference type="InterPro" id="IPR051207">
    <property type="entry name" value="ComplexI_NDUFA9_subunit"/>
</dbReference>
<organism evidence="2">
    <name type="scientific">Methyloraptor flagellatus</name>
    <dbReference type="NCBI Taxonomy" id="3162530"/>
    <lineage>
        <taxon>Bacteria</taxon>
        <taxon>Pseudomonadati</taxon>
        <taxon>Pseudomonadota</taxon>
        <taxon>Alphaproteobacteria</taxon>
        <taxon>Hyphomicrobiales</taxon>
        <taxon>Ancalomicrobiaceae</taxon>
        <taxon>Methyloraptor</taxon>
    </lineage>
</organism>
<dbReference type="SUPFAM" id="SSF51735">
    <property type="entry name" value="NAD(P)-binding Rossmann-fold domains"/>
    <property type="match status" value="1"/>
</dbReference>
<dbReference type="InterPro" id="IPR036291">
    <property type="entry name" value="NAD(P)-bd_dom_sf"/>
</dbReference>